<feature type="region of interest" description="Disordered" evidence="1">
    <location>
        <begin position="146"/>
        <end position="167"/>
    </location>
</feature>
<feature type="region of interest" description="Disordered" evidence="1">
    <location>
        <begin position="683"/>
        <end position="748"/>
    </location>
</feature>
<name>A0A840WIL3_9ACTN</name>
<evidence type="ECO:0000256" key="1">
    <source>
        <dbReference type="SAM" id="MobiDB-lite"/>
    </source>
</evidence>
<feature type="compositionally biased region" description="Basic residues" evidence="1">
    <location>
        <begin position="1"/>
        <end position="11"/>
    </location>
</feature>
<sequence>MALMMKNRKHLGIPNGTKPETEQSGPVEGPEPQMTTATRRGLLGWWARRQEERQLAGSYFFYPHLMALKPKERLFFRSDYFEVDSSVACVLGYFHDDASHDAFAPFWGIDRIPSGLDERVTAVVLEQVVRKDDKWVDQYTKQSEKLDSLETSEQEASGTTSSKRKAAKASADREAIIGELQDGAAYLHVHNRLFLKAPDLETLEDTIERITRLYIDRFGTLKAAAYVGEQRQELSSLFKNNDKKRGKGFHYTSTEFAGSYSLVTNGLNDKDGEYVGFMVGDVNSSAVLMGVNNYAHHVVIADPTLSEYLDRERVSNMWCSKLSQSTMLDNGRVVHLVLDGAKMDKLGPTFERLTARVDLNSGDVNMFEMFGEEKDELAIFSTHMEKLKLMFEQLYESSDGAVTSIIRGNLERIATDFYIDQGMWRENAQHMRKKLRVVGINHAHVPKLQLFVSYLDMAHKRLLASDKSDPDQLRALNLLQTIGQTMLSTNGDLFNNTTAAAIDGIRDARRVLYDFSRLMTRGRGVAMAQLVNIVGFAVAELGVGDTVIIHGADLIDDRVKTYITEQFEHLFDRGGRVVYSYNDVDKMLSDSKFNKFDAADYTVLGPMRDSTVLEYQKQLAQQIPRDLANLITTRGESLSYLRRGVTNVVFHLDLALGINPYREAQRRKVRLEAARAEEAERMAQILDDEPTPGANLTSLGNKKNDDLDDDSNDGPAEDRKVKPAAGLAKKAPRRGTTKRGKRTKLAKK</sequence>
<gene>
    <name evidence="2" type="ORF">HNR07_002664</name>
</gene>
<comment type="caution">
    <text evidence="2">The sequence shown here is derived from an EMBL/GenBank/DDBJ whole genome shotgun (WGS) entry which is preliminary data.</text>
</comment>
<evidence type="ECO:0000313" key="3">
    <source>
        <dbReference type="Proteomes" id="UP000579647"/>
    </source>
</evidence>
<evidence type="ECO:0000313" key="2">
    <source>
        <dbReference type="EMBL" id="MBB5491527.1"/>
    </source>
</evidence>
<feature type="region of interest" description="Disordered" evidence="1">
    <location>
        <begin position="1"/>
        <end position="34"/>
    </location>
</feature>
<reference evidence="2 3" key="1">
    <citation type="submission" date="2020-08" db="EMBL/GenBank/DDBJ databases">
        <title>Sequencing the genomes of 1000 actinobacteria strains.</title>
        <authorList>
            <person name="Klenk H.-P."/>
        </authorList>
    </citation>
    <scope>NUCLEOTIDE SEQUENCE [LARGE SCALE GENOMIC DNA]</scope>
    <source>
        <strain evidence="2 3">DSM 44598</strain>
    </source>
</reference>
<accession>A0A840WIL3</accession>
<dbReference type="Proteomes" id="UP000579647">
    <property type="component" value="Unassembled WGS sequence"/>
</dbReference>
<organism evidence="2 3">
    <name type="scientific">Nocardiopsis metallicus</name>
    <dbReference type="NCBI Taxonomy" id="179819"/>
    <lineage>
        <taxon>Bacteria</taxon>
        <taxon>Bacillati</taxon>
        <taxon>Actinomycetota</taxon>
        <taxon>Actinomycetes</taxon>
        <taxon>Streptosporangiales</taxon>
        <taxon>Nocardiopsidaceae</taxon>
        <taxon>Nocardiopsis</taxon>
    </lineage>
</organism>
<dbReference type="AlphaFoldDB" id="A0A840WIL3"/>
<protein>
    <submittedName>
        <fullName evidence="2">Uncharacterized protein</fullName>
    </submittedName>
</protein>
<dbReference type="EMBL" id="JACHDO010000001">
    <property type="protein sequence ID" value="MBB5491527.1"/>
    <property type="molecule type" value="Genomic_DNA"/>
</dbReference>
<proteinExistence type="predicted"/>
<feature type="compositionally biased region" description="Basic residues" evidence="1">
    <location>
        <begin position="730"/>
        <end position="748"/>
    </location>
</feature>
<keyword evidence="3" id="KW-1185">Reference proteome</keyword>